<dbReference type="AlphaFoldDB" id="U1GRU3"/>
<dbReference type="EMBL" id="AUZJ01000072">
    <property type="protein sequence ID" value="ERF59384.1"/>
    <property type="molecule type" value="Genomic_DNA"/>
</dbReference>
<reference evidence="4 5" key="1">
    <citation type="submission" date="2013-08" db="EMBL/GenBank/DDBJ databases">
        <authorList>
            <person name="Durkin A.S."/>
            <person name="Haft D.R."/>
            <person name="McCorrison J."/>
            <person name="Torralba M."/>
            <person name="Gillis M."/>
            <person name="Haft D.H."/>
            <person name="Methe B."/>
            <person name="Sutton G."/>
            <person name="Nelson K.E."/>
        </authorList>
    </citation>
    <scope>NUCLEOTIDE SEQUENCE [LARGE SCALE GENOMIC DNA]</scope>
    <source>
        <strain evidence="3 5">ATCC 35536</strain>
        <strain evidence="2 4">VPI DR56BR1116</strain>
    </source>
</reference>
<dbReference type="EMBL" id="AVQI01000060">
    <property type="protein sequence ID" value="ERK01189.1"/>
    <property type="molecule type" value="Genomic_DNA"/>
</dbReference>
<proteinExistence type="predicted"/>
<organism evidence="2 4">
    <name type="scientific">Treponema socranskii subsp. socranskii VPI DR56BR1116 = ATCC 35536</name>
    <dbReference type="NCBI Taxonomy" id="1125725"/>
    <lineage>
        <taxon>Bacteria</taxon>
        <taxon>Pseudomonadati</taxon>
        <taxon>Spirochaetota</taxon>
        <taxon>Spirochaetia</taxon>
        <taxon>Spirochaetales</taxon>
        <taxon>Treponemataceae</taxon>
        <taxon>Treponema</taxon>
    </lineage>
</organism>
<name>U1GRU3_TRESO</name>
<dbReference type="STRING" id="1125725.HMPREF1325_0322"/>
<dbReference type="Proteomes" id="UP000016412">
    <property type="component" value="Unassembled WGS sequence"/>
</dbReference>
<dbReference type="SMART" id="SM00471">
    <property type="entry name" value="HDc"/>
    <property type="match status" value="1"/>
</dbReference>
<gene>
    <name evidence="3" type="ORF">HMPREF0860_0876</name>
    <name evidence="2" type="ORF">HMPREF1325_0322</name>
</gene>
<evidence type="ECO:0000259" key="1">
    <source>
        <dbReference type="SMART" id="SM00471"/>
    </source>
</evidence>
<dbReference type="PANTHER" id="PTHR40517:SF1">
    <property type="entry name" value="METAL-DEPENDENT PHOSPHOHYDROLASE, HD SUPERFAMILY-RELATED"/>
    <property type="match status" value="1"/>
</dbReference>
<feature type="domain" description="HD/PDEase" evidence="1">
    <location>
        <begin position="64"/>
        <end position="203"/>
    </location>
</feature>
<dbReference type="OrthoDB" id="247014at2"/>
<dbReference type="InterPro" id="IPR039967">
    <property type="entry name" value="MJ1020-like"/>
</dbReference>
<evidence type="ECO:0000313" key="5">
    <source>
        <dbReference type="Proteomes" id="UP000016646"/>
    </source>
</evidence>
<protein>
    <recommendedName>
        <fullName evidence="1">HD/PDEase domain-containing protein</fullName>
    </recommendedName>
</protein>
<dbReference type="Proteomes" id="UP000016646">
    <property type="component" value="Unassembled WGS sequence"/>
</dbReference>
<dbReference type="InterPro" id="IPR003607">
    <property type="entry name" value="HD/PDEase_dom"/>
</dbReference>
<dbReference type="PANTHER" id="PTHR40517">
    <property type="entry name" value="METAL-DEPENDENT PHOSPHOHYDROLASE, HD SUPERFAMILY-RELATED"/>
    <property type="match status" value="1"/>
</dbReference>
<dbReference type="SUPFAM" id="SSF109604">
    <property type="entry name" value="HD-domain/PDEase-like"/>
    <property type="match status" value="1"/>
</dbReference>
<dbReference type="Gene3D" id="1.10.3210.10">
    <property type="entry name" value="Hypothetical protein af1432"/>
    <property type="match status" value="1"/>
</dbReference>
<comment type="caution">
    <text evidence="2">The sequence shown here is derived from an EMBL/GenBank/DDBJ whole genome shotgun (WGS) entry which is preliminary data.</text>
</comment>
<evidence type="ECO:0000313" key="4">
    <source>
        <dbReference type="Proteomes" id="UP000016412"/>
    </source>
</evidence>
<evidence type="ECO:0000313" key="2">
    <source>
        <dbReference type="EMBL" id="ERF59384.1"/>
    </source>
</evidence>
<keyword evidence="5" id="KW-1185">Reference proteome</keyword>
<accession>U1GRU3</accession>
<dbReference type="PATRIC" id="fig|1125725.3.peg.2674"/>
<evidence type="ECO:0000313" key="3">
    <source>
        <dbReference type="EMBL" id="ERK01189.1"/>
    </source>
</evidence>
<dbReference type="RefSeq" id="WP_016521270.1">
    <property type="nucleotide sequence ID" value="NZ_AUZJ01000072.1"/>
</dbReference>
<sequence>MKIERSPKEISVDKKIISALEKLIALTPEKDGLPLTVAKALMRDQEIEAVQNYANNVSIVRLGYNDHGPVHMRTVTHNAIKMTEILYKAGVQLSLQKEKAGTFADSLTAIIFASFLHDFGMSIGRQDHELYSVFLALPVIERLLNKFIPGGENIVRRVTVRSLAMEGIVGHMGTHKIHSLEAGIILIADGCDMTKGRARIPLGLDNAPTIGDIHKYSANSIERVEIGAGSEKPVRIQIYMSAEVGFFQIEEVLLQKINASPAKPYIELLAGVEGEAMKQYL</sequence>
<dbReference type="eggNOG" id="COG3294">
    <property type="taxonomic scope" value="Bacteria"/>
</dbReference>